<dbReference type="EMBL" id="CP000884">
    <property type="protein sequence ID" value="ABX35986.1"/>
    <property type="molecule type" value="Genomic_DNA"/>
</dbReference>
<reference evidence="1 2" key="1">
    <citation type="journal article" date="2004" name="Appl. Environ. Microbiol.">
        <title>Mineralization of individual congeners of linear alkylbenzenesulfonate by defined pairs of heterotrophic bacteria.</title>
        <authorList>
            <person name="Schleheck D."/>
            <person name="Knepper T.P."/>
            <person name="Fischer K."/>
            <person name="Cook A.M."/>
        </authorList>
    </citation>
    <scope>NUCLEOTIDE SEQUENCE [LARGE SCALE GENOMIC DNA]</scope>
    <source>
        <strain evidence="2">DSM 14801 / SPH-1</strain>
    </source>
</reference>
<proteinExistence type="predicted"/>
<keyword evidence="2" id="KW-1185">Reference proteome</keyword>
<name>A9BZS8_DELAS</name>
<dbReference type="AlphaFoldDB" id="A9BZS8"/>
<accession>A9BZS8</accession>
<evidence type="ECO:0000313" key="1">
    <source>
        <dbReference type="EMBL" id="ABX35986.1"/>
    </source>
</evidence>
<dbReference type="KEGG" id="dac:Daci_3348"/>
<organism evidence="1 2">
    <name type="scientific">Delftia acidovorans (strain DSM 14801 / SPH-1)</name>
    <dbReference type="NCBI Taxonomy" id="398578"/>
    <lineage>
        <taxon>Bacteria</taxon>
        <taxon>Pseudomonadati</taxon>
        <taxon>Pseudomonadota</taxon>
        <taxon>Betaproteobacteria</taxon>
        <taxon>Burkholderiales</taxon>
        <taxon>Comamonadaceae</taxon>
        <taxon>Delftia</taxon>
    </lineage>
</organism>
<dbReference type="STRING" id="398578.Daci_3348"/>
<evidence type="ECO:0000313" key="2">
    <source>
        <dbReference type="Proteomes" id="UP000000784"/>
    </source>
</evidence>
<reference evidence="2" key="2">
    <citation type="submission" date="2007-11" db="EMBL/GenBank/DDBJ databases">
        <title>Complete sequence of Delftia acidovorans DSM 14801 / SPH-1.</title>
        <authorList>
            <person name="Copeland A."/>
            <person name="Lucas S."/>
            <person name="Lapidus A."/>
            <person name="Barry K."/>
            <person name="Glavina del Rio T."/>
            <person name="Dalin E."/>
            <person name="Tice H."/>
            <person name="Pitluck S."/>
            <person name="Lowry S."/>
            <person name="Clum A."/>
            <person name="Schmutz J."/>
            <person name="Larimer F."/>
            <person name="Land M."/>
            <person name="Hauser L."/>
            <person name="Kyrpides N."/>
            <person name="Kim E."/>
            <person name="Schleheck D."/>
            <person name="Richardson P."/>
        </authorList>
    </citation>
    <scope>NUCLEOTIDE SEQUENCE [LARGE SCALE GENOMIC DNA]</scope>
    <source>
        <strain evidence="2">DSM 14801 / SPH-1</strain>
    </source>
</reference>
<protein>
    <submittedName>
        <fullName evidence="1">Putative transcriptional regulator</fullName>
    </submittedName>
</protein>
<sequence length="40" mass="4494">MMRSRSHDDAMAELYRSDPVMAIETINAILADGDPAELRM</sequence>
<dbReference type="HOGENOM" id="CLU_191274_2_0_4"/>
<dbReference type="eggNOG" id="COG3636">
    <property type="taxonomic scope" value="Bacteria"/>
</dbReference>
<gene>
    <name evidence="1" type="ordered locus">Daci_3348</name>
</gene>
<dbReference type="Proteomes" id="UP000000784">
    <property type="component" value="Chromosome"/>
</dbReference>